<dbReference type="InterPro" id="IPR044922">
    <property type="entry name" value="DUF2063_N_sf"/>
</dbReference>
<evidence type="ECO:0000313" key="3">
    <source>
        <dbReference type="Proteomes" id="UP001202134"/>
    </source>
</evidence>
<keyword evidence="2" id="KW-0238">DNA-binding</keyword>
<gene>
    <name evidence="2" type="ORF">L2737_04205</name>
</gene>
<dbReference type="InterPro" id="IPR018640">
    <property type="entry name" value="DUF2063"/>
</dbReference>
<dbReference type="RefSeq" id="WP_248954898.1">
    <property type="nucleotide sequence ID" value="NZ_JAKIKU010000002.1"/>
</dbReference>
<evidence type="ECO:0000313" key="2">
    <source>
        <dbReference type="EMBL" id="MCL1044536.1"/>
    </source>
</evidence>
<dbReference type="GO" id="GO:0003677">
    <property type="term" value="F:DNA binding"/>
    <property type="evidence" value="ECO:0007669"/>
    <property type="project" value="UniProtKB-KW"/>
</dbReference>
<sequence length="265" mass="30758">MSQLRQTQQAFMQYLLSAKSDNNLVDIRERVSDQKGISADHRLQIYANAYRIRLKETMETDHQILGQYLGDELFDKLAIEYLDAHPSSATSLRQFCDNLPAFLRTDDFFCQYPILADIAQFERLLLAAFDGAESTRADFTDLQTLAPELWPDCSLRFHPSLQMFSCKSNAVESWQALKAETAPDAPYYQQQRYWALWRNSERLTQFESLNQSQYVLLTGFIEGNDFAHQCEAMLNWYDEQAAPMMVLQTLQSWFSKGIIRELVIT</sequence>
<name>A0ABT0KL19_9GAMM</name>
<evidence type="ECO:0000259" key="1">
    <source>
        <dbReference type="Pfam" id="PF09836"/>
    </source>
</evidence>
<organism evidence="2 3">
    <name type="scientific">Shewanella electrodiphila</name>
    <dbReference type="NCBI Taxonomy" id="934143"/>
    <lineage>
        <taxon>Bacteria</taxon>
        <taxon>Pseudomonadati</taxon>
        <taxon>Pseudomonadota</taxon>
        <taxon>Gammaproteobacteria</taxon>
        <taxon>Alteromonadales</taxon>
        <taxon>Shewanellaceae</taxon>
        <taxon>Shewanella</taxon>
    </lineage>
</organism>
<comment type="caution">
    <text evidence="2">The sequence shown here is derived from an EMBL/GenBank/DDBJ whole genome shotgun (WGS) entry which is preliminary data.</text>
</comment>
<reference evidence="2 3" key="1">
    <citation type="submission" date="2022-01" db="EMBL/GenBank/DDBJ databases">
        <title>Whole genome-based taxonomy of the Shewanellaceae.</title>
        <authorList>
            <person name="Martin-Rodriguez A.J."/>
        </authorList>
    </citation>
    <scope>NUCLEOTIDE SEQUENCE [LARGE SCALE GENOMIC DNA]</scope>
    <source>
        <strain evidence="2 3">DSM 24955</strain>
    </source>
</reference>
<proteinExistence type="predicted"/>
<dbReference type="EMBL" id="JAKIKU010000002">
    <property type="protein sequence ID" value="MCL1044536.1"/>
    <property type="molecule type" value="Genomic_DNA"/>
</dbReference>
<dbReference type="Pfam" id="PF09836">
    <property type="entry name" value="DUF2063"/>
    <property type="match status" value="1"/>
</dbReference>
<feature type="domain" description="Putative DNA-binding" evidence="1">
    <location>
        <begin position="6"/>
        <end position="103"/>
    </location>
</feature>
<protein>
    <submittedName>
        <fullName evidence="2">DNA-binding domain-containing protein</fullName>
    </submittedName>
</protein>
<keyword evidence="3" id="KW-1185">Reference proteome</keyword>
<dbReference type="Gene3D" id="1.10.150.690">
    <property type="entry name" value="DUF2063"/>
    <property type="match status" value="1"/>
</dbReference>
<accession>A0ABT0KL19</accession>
<dbReference type="Proteomes" id="UP001202134">
    <property type="component" value="Unassembled WGS sequence"/>
</dbReference>